<dbReference type="InterPro" id="IPR021133">
    <property type="entry name" value="HEAT_type_2"/>
</dbReference>
<dbReference type="STRING" id="796604.A0A2X0MHC0"/>
<dbReference type="PANTHER" id="PTHR21567">
    <property type="entry name" value="CLASP"/>
    <property type="match status" value="1"/>
</dbReference>
<keyword evidence="3" id="KW-0132">Cell division</keyword>
<dbReference type="GO" id="GO:1902903">
    <property type="term" value="P:regulation of supramolecular fiber organization"/>
    <property type="evidence" value="ECO:0007669"/>
    <property type="project" value="UniProtKB-ARBA"/>
</dbReference>
<keyword evidence="6" id="KW-0206">Cytoskeleton</keyword>
<feature type="region of interest" description="Disordered" evidence="8">
    <location>
        <begin position="902"/>
        <end position="925"/>
    </location>
</feature>
<feature type="compositionally biased region" description="Low complexity" evidence="8">
    <location>
        <begin position="387"/>
        <end position="401"/>
    </location>
</feature>
<dbReference type="GO" id="GO:0051301">
    <property type="term" value="P:cell division"/>
    <property type="evidence" value="ECO:0007669"/>
    <property type="project" value="UniProtKB-KW"/>
</dbReference>
<evidence type="ECO:0000256" key="5">
    <source>
        <dbReference type="ARBA" id="ARBA00022776"/>
    </source>
</evidence>
<evidence type="ECO:0000313" key="11">
    <source>
        <dbReference type="Proteomes" id="UP000249464"/>
    </source>
</evidence>
<dbReference type="EMBL" id="FQNC01000018">
    <property type="protein sequence ID" value="SGY21271.1"/>
    <property type="molecule type" value="Genomic_DNA"/>
</dbReference>
<comment type="subcellular location">
    <subcellularLocation>
        <location evidence="1">Cytoplasm</location>
        <location evidence="1">Cytoskeleton</location>
        <location evidence="1">Spindle</location>
    </subcellularLocation>
</comment>
<evidence type="ECO:0000256" key="6">
    <source>
        <dbReference type="ARBA" id="ARBA00023212"/>
    </source>
</evidence>
<dbReference type="Proteomes" id="UP000249464">
    <property type="component" value="Unassembled WGS sequence"/>
</dbReference>
<feature type="repeat" description="HEAT" evidence="7">
    <location>
        <begin position="1185"/>
        <end position="1219"/>
    </location>
</feature>
<dbReference type="PANTHER" id="PTHR21567:SF9">
    <property type="entry name" value="CLIP-ASSOCIATING PROTEIN"/>
    <property type="match status" value="1"/>
</dbReference>
<dbReference type="GO" id="GO:0090307">
    <property type="term" value="P:mitotic spindle assembly"/>
    <property type="evidence" value="ECO:0007669"/>
    <property type="project" value="TreeGrafter"/>
</dbReference>
<dbReference type="GO" id="GO:0005876">
    <property type="term" value="C:spindle microtubule"/>
    <property type="evidence" value="ECO:0007669"/>
    <property type="project" value="TreeGrafter"/>
</dbReference>
<keyword evidence="11" id="KW-1185">Reference proteome</keyword>
<protein>
    <submittedName>
        <fullName evidence="10">BQ5605_C016g08217 protein</fullName>
    </submittedName>
</protein>
<feature type="region of interest" description="Disordered" evidence="8">
    <location>
        <begin position="748"/>
        <end position="872"/>
    </location>
</feature>
<evidence type="ECO:0000256" key="4">
    <source>
        <dbReference type="ARBA" id="ARBA00022701"/>
    </source>
</evidence>
<dbReference type="GO" id="GO:0008017">
    <property type="term" value="F:microtubule binding"/>
    <property type="evidence" value="ECO:0007669"/>
    <property type="project" value="TreeGrafter"/>
</dbReference>
<evidence type="ECO:0000256" key="8">
    <source>
        <dbReference type="SAM" id="MobiDB-lite"/>
    </source>
</evidence>
<dbReference type="GO" id="GO:0005881">
    <property type="term" value="C:cytoplasmic microtubule"/>
    <property type="evidence" value="ECO:0007669"/>
    <property type="project" value="TreeGrafter"/>
</dbReference>
<dbReference type="InterPro" id="IPR016024">
    <property type="entry name" value="ARM-type_fold"/>
</dbReference>
<feature type="domain" description="CLASP N-terminal" evidence="9">
    <location>
        <begin position="458"/>
        <end position="683"/>
    </location>
</feature>
<name>A0A2X0MHC0_9BASI</name>
<reference evidence="10 11" key="1">
    <citation type="submission" date="2016-11" db="EMBL/GenBank/DDBJ databases">
        <authorList>
            <person name="Jaros S."/>
            <person name="Januszkiewicz K."/>
            <person name="Wedrychowicz H."/>
        </authorList>
    </citation>
    <scope>NUCLEOTIDE SEQUENCE [LARGE SCALE GENOMIC DNA]</scope>
</reference>
<dbReference type="PROSITE" id="PS50077">
    <property type="entry name" value="HEAT_REPEAT"/>
    <property type="match status" value="1"/>
</dbReference>
<dbReference type="AlphaFoldDB" id="A0A2X0MHC0"/>
<organism evidence="10 11">
    <name type="scientific">Microbotryum silenes-dioicae</name>
    <dbReference type="NCBI Taxonomy" id="796604"/>
    <lineage>
        <taxon>Eukaryota</taxon>
        <taxon>Fungi</taxon>
        <taxon>Dikarya</taxon>
        <taxon>Basidiomycota</taxon>
        <taxon>Pucciniomycotina</taxon>
        <taxon>Microbotryomycetes</taxon>
        <taxon>Microbotryales</taxon>
        <taxon>Microbotryaceae</taxon>
        <taxon>Microbotryum</taxon>
    </lineage>
</organism>
<keyword evidence="4" id="KW-0493">Microtubule</keyword>
<feature type="region of interest" description="Disordered" evidence="8">
    <location>
        <begin position="680"/>
        <end position="715"/>
    </location>
</feature>
<dbReference type="InterPro" id="IPR011989">
    <property type="entry name" value="ARM-like"/>
</dbReference>
<dbReference type="InterPro" id="IPR024395">
    <property type="entry name" value="CLASP_N_dom"/>
</dbReference>
<proteinExistence type="inferred from homology"/>
<keyword evidence="5" id="KW-0131">Cell cycle</keyword>
<feature type="region of interest" description="Disordered" evidence="8">
    <location>
        <begin position="354"/>
        <end position="435"/>
    </location>
</feature>
<accession>A0A2X0MHC0</accession>
<evidence type="ECO:0000256" key="1">
    <source>
        <dbReference type="ARBA" id="ARBA00004186"/>
    </source>
</evidence>
<feature type="compositionally biased region" description="Low complexity" evidence="8">
    <location>
        <begin position="693"/>
        <end position="706"/>
    </location>
</feature>
<evidence type="ECO:0000313" key="10">
    <source>
        <dbReference type="EMBL" id="SGY21271.1"/>
    </source>
</evidence>
<dbReference type="GO" id="GO:0031110">
    <property type="term" value="P:regulation of microtubule polymerization or depolymerization"/>
    <property type="evidence" value="ECO:0007669"/>
    <property type="project" value="UniProtKB-ARBA"/>
</dbReference>
<evidence type="ECO:0000256" key="3">
    <source>
        <dbReference type="ARBA" id="ARBA00022618"/>
    </source>
</evidence>
<evidence type="ECO:0000256" key="7">
    <source>
        <dbReference type="PROSITE-ProRule" id="PRU00103"/>
    </source>
</evidence>
<dbReference type="GO" id="GO:1990023">
    <property type="term" value="C:mitotic spindle midzone"/>
    <property type="evidence" value="ECO:0007669"/>
    <property type="project" value="TreeGrafter"/>
</dbReference>
<dbReference type="SUPFAM" id="SSF48371">
    <property type="entry name" value="ARM repeat"/>
    <property type="match status" value="1"/>
</dbReference>
<feature type="compositionally biased region" description="Low complexity" evidence="8">
    <location>
        <begin position="748"/>
        <end position="765"/>
    </location>
</feature>
<feature type="compositionally biased region" description="Low complexity" evidence="8">
    <location>
        <begin position="417"/>
        <end position="435"/>
    </location>
</feature>
<dbReference type="Gene3D" id="1.25.10.10">
    <property type="entry name" value="Leucine-rich Repeat Variant"/>
    <property type="match status" value="3"/>
</dbReference>
<evidence type="ECO:0000256" key="2">
    <source>
        <dbReference type="ARBA" id="ARBA00009549"/>
    </source>
</evidence>
<sequence length="1246" mass="133926">MGPLLGWLNITTTTATLDNPLPLNEAMALSEIEPLLELAGKLATFTFDLTPRHVLTWSISCAMLPHSSPLVECSCHASHLNLGFAFIDTDKRIQGFHLLHQCLQGQNKDNETSHSISIDDLERLIPSIKASLKHANSFLSTAALTCLPDYFARFDNLASDQHPAASTSTSTPSATMTNHLAHVLKQAFFNLLPFDKLADSKVQVRDLAKAAIVSAARTSLKLGVNAGTGPSKDKEGPWQLWEARIQELGFHSKSPKAREQPLVPRSQALHALATLRDPAHPPLAPLRPFTTFLLPLLSDSDPTVRTLALSTTIKIFASDSVTPAARADLKKAMIKLDVGKKTQETVLAAVLGGASAAEMERRSSGTNLGQARPSGPSEGAKSERSGSAHSVASRSPSTSASTMPPGALRRPSGGPPTGASLAASLPSAAFPSDPSSVHAPLAEIQPVYMASDRDVLRELEGMKGCFEGKETEFNWIERDKSVARIRGMIKGNAPREFLESLLVGLKVVLEGIMKTASSLRTTVAVSALSLISELASTLRHSLDVYFLDHLMSHCLSMAGGTKKLVASASQASVTSLLTHLAYHHKMLQLLWIAMNDKIVSARNFTATHVMTFIEMHAVRSKQAIEHTNGLDELEKCVKKGLQDSSLVVKEMMRKVFWKLKEIWPRLGDKILAGLDGTTRKQLEKSDPSKVTTAGSSAGARSVSGPALGRAAGRPSIRDMVKQAKLAKEALADGDPVDDLFVPLSSLDTTKTQSTSLPSTPSAAPAAPSPSTPPLVATTPSRPPPVHAPSSTGSRRQSRIPIHSPLGSPTHLPVDQGSRSPPSRRKMSSVDGSEATNKTYNIDEVVKANGGGDSESSPVTAAAVGKKGTNGSLVLPVPEPIVDDALRDQAFQAEQAAERLLELADEDEPQSQGERAPPMDDKKTPHVPRQVDVFADSPDLRNGDGAVASATNGLRNWWMKKVDKPAPPKATSTPADTPQKIQEIDSLISSFTSDQASTSDLLKLVEVSKERPIVETDSSGDSPFSSPSHRPSPSTTTSSSTFWTTRFTLMWEALTFQLSRPPTSEQATTTKEVLLVLFKSLVEHQLVSFAGSEQDVFSTLLHVRSSDPTRSTIGAIEGIASCFCTTSEPLFSLSSLNQAMEHFLSSSSTHNTALDKSLGFSLGLRCLGTLFERLPPEVLDDVVPASLPLIKKALEDPSGEVRRSSINALTSVYKVYRDENRLWDVIGDMPQDRKNLLTYYIAKLPPA</sequence>
<gene>
    <name evidence="10" type="primary">BQ5605_C016g08217</name>
    <name evidence="10" type="ORF">BQ5605_C016G08217</name>
</gene>
<keyword evidence="6" id="KW-0963">Cytoplasm</keyword>
<keyword evidence="5" id="KW-0498">Mitosis</keyword>
<dbReference type="Pfam" id="PF12348">
    <property type="entry name" value="CLASP_N"/>
    <property type="match status" value="1"/>
</dbReference>
<dbReference type="GO" id="GO:0005815">
    <property type="term" value="C:microtubule organizing center"/>
    <property type="evidence" value="ECO:0007669"/>
    <property type="project" value="TreeGrafter"/>
</dbReference>
<evidence type="ECO:0000259" key="9">
    <source>
        <dbReference type="Pfam" id="PF12348"/>
    </source>
</evidence>
<comment type="similarity">
    <text evidence="2">Belongs to the CLASP family.</text>
</comment>
<feature type="compositionally biased region" description="Polar residues" evidence="8">
    <location>
        <begin position="829"/>
        <end position="839"/>
    </location>
</feature>
<feature type="compositionally biased region" description="Low complexity" evidence="8">
    <location>
        <begin position="1016"/>
        <end position="1039"/>
    </location>
</feature>
<feature type="region of interest" description="Disordered" evidence="8">
    <location>
        <begin position="1012"/>
        <end position="1039"/>
    </location>
</feature>